<gene>
    <name evidence="1" type="ORF">ABZ508_02625</name>
</gene>
<evidence type="ECO:0008006" key="3">
    <source>
        <dbReference type="Google" id="ProtNLM"/>
    </source>
</evidence>
<comment type="caution">
    <text evidence="1">The sequence shown here is derived from an EMBL/GenBank/DDBJ whole genome shotgun (WGS) entry which is preliminary data.</text>
</comment>
<evidence type="ECO:0000313" key="1">
    <source>
        <dbReference type="EMBL" id="MEU0706260.1"/>
    </source>
</evidence>
<protein>
    <recommendedName>
        <fullName evidence="3">Terminase small subunit</fullName>
    </recommendedName>
</protein>
<sequence length="84" mass="9150">MISDRVRTEIEQLRVADIAPGQAALAISLAETYDDTEAPTARAVVARELAAAMKTLRALAPVGEEGDVVDEFKRKRDERRARGA</sequence>
<reference evidence="1 2" key="1">
    <citation type="submission" date="2024-06" db="EMBL/GenBank/DDBJ databases">
        <title>The Natural Products Discovery Center: Release of the First 8490 Sequenced Strains for Exploring Actinobacteria Biosynthetic Diversity.</title>
        <authorList>
            <person name="Kalkreuter E."/>
            <person name="Kautsar S.A."/>
            <person name="Yang D."/>
            <person name="Bader C.D."/>
            <person name="Teijaro C.N."/>
            <person name="Fluegel L."/>
            <person name="Davis C.M."/>
            <person name="Simpson J.R."/>
            <person name="Lauterbach L."/>
            <person name="Steele A.D."/>
            <person name="Gui C."/>
            <person name="Meng S."/>
            <person name="Li G."/>
            <person name="Viehrig K."/>
            <person name="Ye F."/>
            <person name="Su P."/>
            <person name="Kiefer A.F."/>
            <person name="Nichols A."/>
            <person name="Cepeda A.J."/>
            <person name="Yan W."/>
            <person name="Fan B."/>
            <person name="Jiang Y."/>
            <person name="Adhikari A."/>
            <person name="Zheng C.-J."/>
            <person name="Schuster L."/>
            <person name="Cowan T.M."/>
            <person name="Smanski M.J."/>
            <person name="Chevrette M.G."/>
            <person name="De Carvalho L.P.S."/>
            <person name="Shen B."/>
        </authorList>
    </citation>
    <scope>NUCLEOTIDE SEQUENCE [LARGE SCALE GENOMIC DNA]</scope>
    <source>
        <strain evidence="1 2">NPDC006337</strain>
    </source>
</reference>
<proteinExistence type="predicted"/>
<keyword evidence="2" id="KW-1185">Reference proteome</keyword>
<evidence type="ECO:0000313" key="2">
    <source>
        <dbReference type="Proteomes" id="UP001550378"/>
    </source>
</evidence>
<accession>A0ABV2W1U6</accession>
<dbReference type="Proteomes" id="UP001550378">
    <property type="component" value="Unassembled WGS sequence"/>
</dbReference>
<dbReference type="EMBL" id="JBEXZR010000002">
    <property type="protein sequence ID" value="MEU0706260.1"/>
    <property type="molecule type" value="Genomic_DNA"/>
</dbReference>
<name>A0ABV2W1U6_9ACTN</name>
<dbReference type="RefSeq" id="WP_359657452.1">
    <property type="nucleotide sequence ID" value="NZ_JBEXZP010000195.1"/>
</dbReference>
<organism evidence="1 2">
    <name type="scientific">Streptomyces lavendulocolor</name>
    <dbReference type="NCBI Taxonomy" id="67316"/>
    <lineage>
        <taxon>Bacteria</taxon>
        <taxon>Bacillati</taxon>
        <taxon>Actinomycetota</taxon>
        <taxon>Actinomycetes</taxon>
        <taxon>Kitasatosporales</taxon>
        <taxon>Streptomycetaceae</taxon>
        <taxon>Streptomyces</taxon>
    </lineage>
</organism>